<gene>
    <name evidence="1" type="ORF">HHO37_10070</name>
</gene>
<dbReference type="Proteomes" id="UP000532121">
    <property type="component" value="Unassembled WGS sequence"/>
</dbReference>
<evidence type="ECO:0000313" key="2">
    <source>
        <dbReference type="Proteomes" id="UP000532121"/>
    </source>
</evidence>
<accession>A0A7X9QHW7</accession>
<dbReference type="EMBL" id="JABASA010000032">
    <property type="protein sequence ID" value="NMD49977.1"/>
    <property type="molecule type" value="Genomic_DNA"/>
</dbReference>
<organism evidence="1 2">
    <name type="scientific">Streptococcus ratti</name>
    <dbReference type="NCBI Taxonomy" id="1341"/>
    <lineage>
        <taxon>Bacteria</taxon>
        <taxon>Bacillati</taxon>
        <taxon>Bacillota</taxon>
        <taxon>Bacilli</taxon>
        <taxon>Lactobacillales</taxon>
        <taxon>Streptococcaceae</taxon>
        <taxon>Streptococcus</taxon>
    </lineage>
</organism>
<dbReference type="RefSeq" id="WP_193524065.1">
    <property type="nucleotide sequence ID" value="NZ_JABASA010000032.1"/>
</dbReference>
<comment type="caution">
    <text evidence="1">The sequence shown here is derived from an EMBL/GenBank/DDBJ whole genome shotgun (WGS) entry which is preliminary data.</text>
</comment>
<name>A0A7X9QHW7_STRRT</name>
<protein>
    <submittedName>
        <fullName evidence="1">Thiopurine S-methyltransferase</fullName>
    </submittedName>
</protein>
<proteinExistence type="predicted"/>
<reference evidence="1 2" key="1">
    <citation type="submission" date="2020-04" db="EMBL/GenBank/DDBJ databases">
        <title>MicrobeNet Type strains.</title>
        <authorList>
            <person name="Nicholson A.C."/>
        </authorList>
    </citation>
    <scope>NUCLEOTIDE SEQUENCE [LARGE SCALE GENOMIC DNA]</scope>
    <source>
        <strain evidence="1 2">DSM 22768</strain>
    </source>
</reference>
<dbReference type="AlphaFoldDB" id="A0A7X9QHW7"/>
<evidence type="ECO:0000313" key="1">
    <source>
        <dbReference type="EMBL" id="NMD49977.1"/>
    </source>
</evidence>
<sequence>MGLFNKPEEAIRGSMARMEPAPKPVQEIVMVIEYFDQTIESISITYNLEELQNLVSSSFGTGAGINFPGTQPPFSINPRYIKKVTFTRK</sequence>